<feature type="domain" description="VWFC" evidence="10">
    <location>
        <begin position="392"/>
        <end position="454"/>
    </location>
</feature>
<dbReference type="SUPFAM" id="SSF57184">
    <property type="entry name" value="Growth factor receptor domain"/>
    <property type="match status" value="1"/>
</dbReference>
<dbReference type="GO" id="GO:0005509">
    <property type="term" value="F:calcium ion binding"/>
    <property type="evidence" value="ECO:0007669"/>
    <property type="project" value="InterPro"/>
</dbReference>
<dbReference type="InterPro" id="IPR018097">
    <property type="entry name" value="EGF_Ca-bd_CS"/>
</dbReference>
<dbReference type="SMART" id="SM00214">
    <property type="entry name" value="VWC"/>
    <property type="match status" value="4"/>
</dbReference>
<evidence type="ECO:0000256" key="3">
    <source>
        <dbReference type="ARBA" id="ARBA00022737"/>
    </source>
</evidence>
<dbReference type="GO" id="GO:0008201">
    <property type="term" value="F:heparin binding"/>
    <property type="evidence" value="ECO:0007669"/>
    <property type="project" value="TreeGrafter"/>
</dbReference>
<evidence type="ECO:0000313" key="11">
    <source>
        <dbReference type="EMBL" id="RWS27877.1"/>
    </source>
</evidence>
<reference evidence="11 12" key="1">
    <citation type="journal article" date="2018" name="Gigascience">
        <title>Genomes of trombidid mites reveal novel predicted allergens and laterally-transferred genes associated with secondary metabolism.</title>
        <authorList>
            <person name="Dong X."/>
            <person name="Chaisiri K."/>
            <person name="Xia D."/>
            <person name="Armstrong S.D."/>
            <person name="Fang Y."/>
            <person name="Donnelly M.J."/>
            <person name="Kadowaki T."/>
            <person name="McGarry J.W."/>
            <person name="Darby A.C."/>
            <person name="Makepeace B.L."/>
        </authorList>
    </citation>
    <scope>NUCLEOTIDE SEQUENCE [LARGE SCALE GENOMIC DNA]</scope>
    <source>
        <strain evidence="11">UoL-UT</strain>
    </source>
</reference>
<evidence type="ECO:0000259" key="10">
    <source>
        <dbReference type="PROSITE" id="PS50184"/>
    </source>
</evidence>
<sequence length="895" mass="101159">MVFIRWSQTFLTTAKLSWSLLKLFLAMCASKTIVLSTPDVWSQVFSEVDIIEGLNLHNSSYSGLSLVQDTHHSIPTIHLSGNSRHVQLPQYTFEKATYLLSHSNDVTFMATVKQDPKNSGAIISFSEGHNNGNFSRFSLLAVRYLEIQSSGRRDEIRFLYRHNKTPETVSFPYHLADGNWHQFALSISGNRIDVYVDCNRIYRRIMFNLNLTDLQQKLQSLWLGQRNDVHFLFKGYLRDVKLVAKAYGYSADCPRLETDCPTCGQFKSLQSTVSQLEHYVKELSAKVSKECVHQKVKLDLQKLRETERRLAAVEECECFKSCQINGTFHPDGATWKQDCDICSCQRGKVSCRPVPCLPAPCKNFEYIPGQCCPVCKSKFYSEFFITDNRLEEKCRHNGKTLEHREKFSKDCITCECNDGTTKCKQIDPKVTCPRLNCSVERQIRKEGACCKFCNGNLQSHFEFYNKRIKIGTDFCALGHDCHESASCHNLLTEYSCFCKPGFWGNGKQCFDVNECAREGGHKGHLCQENTRCVNIPGAYVCECLPGYRRKDSLNCIDIDECQSKQHNCDTNAECINNSGSYKCRCLPGYVGDGVKCEPVCNETCKNGGKCVAPNVCSCRRGYEGHINECLLENSVCVANSVCVNMPGWYYCQCKPGYKSIASEVHKAYNSIDCKGTQPRVNNKLRVCFADVDECSEDINTCHESTQCVNFEGGYRCDCHTQHNCSLNCSDNGIERFNGERWPEENNLCSECSCHKGVVTCHSQSCNCNDPQVDVNCCPQCDISTQCRHQEDNSLMFKSGDTWIYQCQICECMFGEVDCWDYDCPPVSCSNPTKSDGDCCPRCDDDPCDMPVGLASNKSMTNYNISNIGCMYLGRAYQTGERIPVEHDPCASCKCK</sequence>
<dbReference type="OrthoDB" id="6516201at2759"/>
<feature type="domain" description="VWFC" evidence="10">
    <location>
        <begin position="320"/>
        <end position="376"/>
    </location>
</feature>
<keyword evidence="2 8" id="KW-0732">Signal</keyword>
<evidence type="ECO:0000256" key="6">
    <source>
        <dbReference type="ARBA" id="ARBA00023180"/>
    </source>
</evidence>
<feature type="non-terminal residue" evidence="11">
    <location>
        <position position="895"/>
    </location>
</feature>
<keyword evidence="11" id="KW-0418">Kinase</keyword>
<keyword evidence="4" id="KW-0106">Calcium</keyword>
<keyword evidence="12" id="KW-1185">Reference proteome</keyword>
<dbReference type="InterPro" id="IPR000152">
    <property type="entry name" value="EGF-type_Asp/Asn_hydroxyl_site"/>
</dbReference>
<dbReference type="InterPro" id="IPR048287">
    <property type="entry name" value="TSPN-like_N"/>
</dbReference>
<keyword evidence="11" id="KW-0808">Transferase</keyword>
<dbReference type="Gene3D" id="2.10.25.10">
    <property type="entry name" value="Laminin"/>
    <property type="match status" value="5"/>
</dbReference>
<dbReference type="PROSITE" id="PS01186">
    <property type="entry name" value="EGF_2"/>
    <property type="match status" value="2"/>
</dbReference>
<dbReference type="GO" id="GO:0048513">
    <property type="term" value="P:animal organ development"/>
    <property type="evidence" value="ECO:0007669"/>
    <property type="project" value="UniProtKB-ARBA"/>
</dbReference>
<dbReference type="GO" id="GO:0016301">
    <property type="term" value="F:kinase activity"/>
    <property type="evidence" value="ECO:0007669"/>
    <property type="project" value="UniProtKB-KW"/>
</dbReference>
<feature type="domain" description="EGF-like" evidence="9">
    <location>
        <begin position="690"/>
        <end position="725"/>
    </location>
</feature>
<evidence type="ECO:0000256" key="1">
    <source>
        <dbReference type="ARBA" id="ARBA00022536"/>
    </source>
</evidence>
<keyword evidence="5" id="KW-1015">Disulfide bond</keyword>
<dbReference type="EMBL" id="NCKV01001717">
    <property type="protein sequence ID" value="RWS27877.1"/>
    <property type="molecule type" value="Genomic_DNA"/>
</dbReference>
<dbReference type="FunFam" id="2.10.25.10:FF:000038">
    <property type="entry name" value="Fibrillin 2"/>
    <property type="match status" value="2"/>
</dbReference>
<accession>A0A443SK19</accession>
<dbReference type="InterPro" id="IPR001007">
    <property type="entry name" value="VWF_dom"/>
</dbReference>
<dbReference type="InterPro" id="IPR013320">
    <property type="entry name" value="ConA-like_dom_sf"/>
</dbReference>
<dbReference type="SMART" id="SM00215">
    <property type="entry name" value="VWC_out"/>
    <property type="match status" value="2"/>
</dbReference>
<evidence type="ECO:0000313" key="12">
    <source>
        <dbReference type="Proteomes" id="UP000288716"/>
    </source>
</evidence>
<dbReference type="SUPFAM" id="SSF49899">
    <property type="entry name" value="Concanavalin A-like lectins/glucanases"/>
    <property type="match status" value="1"/>
</dbReference>
<organism evidence="11 12">
    <name type="scientific">Leptotrombidium deliense</name>
    <dbReference type="NCBI Taxonomy" id="299467"/>
    <lineage>
        <taxon>Eukaryota</taxon>
        <taxon>Metazoa</taxon>
        <taxon>Ecdysozoa</taxon>
        <taxon>Arthropoda</taxon>
        <taxon>Chelicerata</taxon>
        <taxon>Arachnida</taxon>
        <taxon>Acari</taxon>
        <taxon>Acariformes</taxon>
        <taxon>Trombidiformes</taxon>
        <taxon>Prostigmata</taxon>
        <taxon>Anystina</taxon>
        <taxon>Parasitengona</taxon>
        <taxon>Trombiculoidea</taxon>
        <taxon>Trombiculidae</taxon>
        <taxon>Leptotrombidium</taxon>
    </lineage>
</organism>
<dbReference type="SUPFAM" id="SSF57196">
    <property type="entry name" value="EGF/Laminin"/>
    <property type="match status" value="1"/>
</dbReference>
<dbReference type="InterPro" id="IPR001881">
    <property type="entry name" value="EGF-like_Ca-bd_dom"/>
</dbReference>
<feature type="domain" description="EGF-like" evidence="9">
    <location>
        <begin position="471"/>
        <end position="510"/>
    </location>
</feature>
<dbReference type="PROSITE" id="PS01187">
    <property type="entry name" value="EGF_CA"/>
    <property type="match status" value="2"/>
</dbReference>
<dbReference type="SMART" id="SM00210">
    <property type="entry name" value="TSPN"/>
    <property type="match status" value="1"/>
</dbReference>
<dbReference type="Pfam" id="PF12947">
    <property type="entry name" value="EGF_3"/>
    <property type="match status" value="2"/>
</dbReference>
<feature type="chain" id="PRO_5019028640" evidence="8">
    <location>
        <begin position="37"/>
        <end position="895"/>
    </location>
</feature>
<dbReference type="Gene3D" id="2.60.120.200">
    <property type="match status" value="1"/>
</dbReference>
<dbReference type="SMART" id="SM00181">
    <property type="entry name" value="EGF"/>
    <property type="match status" value="6"/>
</dbReference>
<evidence type="ECO:0000256" key="7">
    <source>
        <dbReference type="PROSITE-ProRule" id="PRU00076"/>
    </source>
</evidence>
<evidence type="ECO:0000256" key="4">
    <source>
        <dbReference type="ARBA" id="ARBA00022837"/>
    </source>
</evidence>
<dbReference type="CDD" id="cd00054">
    <property type="entry name" value="EGF_CA"/>
    <property type="match status" value="5"/>
</dbReference>
<dbReference type="Pfam" id="PF13385">
    <property type="entry name" value="Laminin_G_3"/>
    <property type="match status" value="1"/>
</dbReference>
<feature type="domain" description="EGF-like" evidence="9">
    <location>
        <begin position="625"/>
        <end position="663"/>
    </location>
</feature>
<gene>
    <name evidence="11" type="ORF">B4U80_01211</name>
</gene>
<feature type="signal peptide" evidence="8">
    <location>
        <begin position="1"/>
        <end position="36"/>
    </location>
</feature>
<dbReference type="STRING" id="299467.A0A443SK19"/>
<protein>
    <submittedName>
        <fullName evidence="11">Protein kinase C-binding protein NELL2-like protein</fullName>
    </submittedName>
</protein>
<dbReference type="Gene3D" id="6.20.200.20">
    <property type="match status" value="3"/>
</dbReference>
<dbReference type="VEuPathDB" id="VectorBase:LDEU004163"/>
<dbReference type="PROSITE" id="PS01208">
    <property type="entry name" value="VWFC_1"/>
    <property type="match status" value="2"/>
</dbReference>
<keyword evidence="6" id="KW-0325">Glycoprotein</keyword>
<name>A0A443SK19_9ACAR</name>
<dbReference type="InterPro" id="IPR024731">
    <property type="entry name" value="NELL2-like_EGF"/>
</dbReference>
<evidence type="ECO:0000256" key="8">
    <source>
        <dbReference type="SAM" id="SignalP"/>
    </source>
</evidence>
<dbReference type="SMART" id="SM00179">
    <property type="entry name" value="EGF_CA"/>
    <property type="match status" value="5"/>
</dbReference>
<dbReference type="PROSITE" id="PS00010">
    <property type="entry name" value="ASX_HYDROXYL"/>
    <property type="match status" value="5"/>
</dbReference>
<dbReference type="InterPro" id="IPR051586">
    <property type="entry name" value="PKC-binding_NELL"/>
</dbReference>
<evidence type="ECO:0000256" key="5">
    <source>
        <dbReference type="ARBA" id="ARBA00023157"/>
    </source>
</evidence>
<dbReference type="Pfam" id="PF00093">
    <property type="entry name" value="VWC"/>
    <property type="match status" value="3"/>
</dbReference>
<feature type="domain" description="EGF-like" evidence="9">
    <location>
        <begin position="511"/>
        <end position="553"/>
    </location>
</feature>
<keyword evidence="1 7" id="KW-0245">EGF-like domain</keyword>
<dbReference type="CDD" id="cd00110">
    <property type="entry name" value="LamG"/>
    <property type="match status" value="1"/>
</dbReference>
<dbReference type="Pfam" id="PF07645">
    <property type="entry name" value="EGF_CA"/>
    <property type="match status" value="3"/>
</dbReference>
<comment type="caution">
    <text evidence="7">Lacks conserved residue(s) required for the propagation of feature annotation.</text>
</comment>
<dbReference type="InterPro" id="IPR000742">
    <property type="entry name" value="EGF"/>
</dbReference>
<feature type="domain" description="EGF-like" evidence="9">
    <location>
        <begin position="557"/>
        <end position="597"/>
    </location>
</feature>
<proteinExistence type="predicted"/>
<keyword evidence="3" id="KW-0677">Repeat</keyword>
<dbReference type="PROSITE" id="PS50184">
    <property type="entry name" value="VWFC_2"/>
    <property type="match status" value="3"/>
</dbReference>
<dbReference type="AlphaFoldDB" id="A0A443SK19"/>
<comment type="caution">
    <text evidence="11">The sequence shown here is derived from an EMBL/GenBank/DDBJ whole genome shotgun (WGS) entry which is preliminary data.</text>
</comment>
<dbReference type="GO" id="GO:0005615">
    <property type="term" value="C:extracellular space"/>
    <property type="evidence" value="ECO:0007669"/>
    <property type="project" value="TreeGrafter"/>
</dbReference>
<dbReference type="Proteomes" id="UP000288716">
    <property type="component" value="Unassembled WGS sequence"/>
</dbReference>
<dbReference type="InterPro" id="IPR001791">
    <property type="entry name" value="Laminin_G"/>
</dbReference>
<dbReference type="PANTHER" id="PTHR24042">
    <property type="entry name" value="NEL HOMOLOG"/>
    <property type="match status" value="1"/>
</dbReference>
<dbReference type="PROSITE" id="PS50026">
    <property type="entry name" value="EGF_3"/>
    <property type="match status" value="5"/>
</dbReference>
<evidence type="ECO:0000256" key="2">
    <source>
        <dbReference type="ARBA" id="ARBA00022729"/>
    </source>
</evidence>
<feature type="domain" description="VWFC" evidence="10">
    <location>
        <begin position="784"/>
        <end position="843"/>
    </location>
</feature>
<dbReference type="SUPFAM" id="SSF57603">
    <property type="entry name" value="FnI-like domain"/>
    <property type="match status" value="3"/>
</dbReference>
<dbReference type="InterPro" id="IPR049883">
    <property type="entry name" value="NOTCH1_EGF-like"/>
</dbReference>
<dbReference type="PANTHER" id="PTHR24042:SF5">
    <property type="entry name" value="EGF-LIKE CALCIUM-BINDING DOMAIN-CONTAINING PROTEIN"/>
    <property type="match status" value="1"/>
</dbReference>
<evidence type="ECO:0000259" key="9">
    <source>
        <dbReference type="PROSITE" id="PS50026"/>
    </source>
</evidence>
<dbReference type="InterPro" id="IPR009030">
    <property type="entry name" value="Growth_fac_rcpt_cys_sf"/>
</dbReference>